<reference evidence="1" key="1">
    <citation type="journal article" date="2016" name="Proc. Natl. Acad. Sci. U.S.A.">
        <title>Lipid metabolic changes in an early divergent fungus govern the establishment of a mutualistic symbiosis with endobacteria.</title>
        <authorList>
            <person name="Lastovetsky O.A."/>
            <person name="Gaspar M.L."/>
            <person name="Mondo S.J."/>
            <person name="LaButti K.M."/>
            <person name="Sandor L."/>
            <person name="Grigoriev I.V."/>
            <person name="Henry S.A."/>
            <person name="Pawlowska T.E."/>
        </authorList>
    </citation>
    <scope>NUCLEOTIDE SEQUENCE [LARGE SCALE GENOMIC DNA]</scope>
    <source>
        <strain evidence="1">ATCC 52814</strain>
    </source>
</reference>
<feature type="non-terminal residue" evidence="1">
    <location>
        <position position="1"/>
    </location>
</feature>
<dbReference type="AlphaFoldDB" id="A0A1X0R1F9"/>
<accession>A0A1X0R1F9</accession>
<name>A0A1X0R1F9_RHIZD</name>
<dbReference type="VEuPathDB" id="FungiDB:BCV72DRAFT_208502"/>
<gene>
    <name evidence="1" type="ORF">BCV72DRAFT_208502</name>
</gene>
<proteinExistence type="predicted"/>
<dbReference type="Proteomes" id="UP000242414">
    <property type="component" value="Unassembled WGS sequence"/>
</dbReference>
<dbReference type="EMBL" id="KV921935">
    <property type="protein sequence ID" value="ORE05834.1"/>
    <property type="molecule type" value="Genomic_DNA"/>
</dbReference>
<evidence type="ECO:0000313" key="1">
    <source>
        <dbReference type="EMBL" id="ORE05834.1"/>
    </source>
</evidence>
<sequence>INEAKLPLLMLTYHPYNNKLDVKTTPVDNTPIRSPDVVNPIILEMIYSPKLNPIEVF</sequence>
<organism evidence="1">
    <name type="scientific">Rhizopus microsporus var. microsporus</name>
    <dbReference type="NCBI Taxonomy" id="86635"/>
    <lineage>
        <taxon>Eukaryota</taxon>
        <taxon>Fungi</taxon>
        <taxon>Fungi incertae sedis</taxon>
        <taxon>Mucoromycota</taxon>
        <taxon>Mucoromycotina</taxon>
        <taxon>Mucoromycetes</taxon>
        <taxon>Mucorales</taxon>
        <taxon>Mucorineae</taxon>
        <taxon>Rhizopodaceae</taxon>
        <taxon>Rhizopus</taxon>
    </lineage>
</organism>
<protein>
    <submittedName>
        <fullName evidence="1">Uncharacterized protein</fullName>
    </submittedName>
</protein>